<dbReference type="EMBL" id="WIXI01000051">
    <property type="protein sequence ID" value="MQY49943.1"/>
    <property type="molecule type" value="Genomic_DNA"/>
</dbReference>
<feature type="transmembrane region" description="Helical" evidence="1">
    <location>
        <begin position="78"/>
        <end position="101"/>
    </location>
</feature>
<keyword evidence="3" id="KW-1185">Reference proteome</keyword>
<name>A0A6A8AF28_9HYPH</name>
<gene>
    <name evidence="2" type="ORF">GAO09_28345</name>
</gene>
<dbReference type="AlphaFoldDB" id="A0A6A8AF28"/>
<keyword evidence="1" id="KW-0472">Membrane</keyword>
<feature type="transmembrane region" description="Helical" evidence="1">
    <location>
        <begin position="45"/>
        <end position="66"/>
    </location>
</feature>
<protein>
    <submittedName>
        <fullName evidence="2">Uncharacterized protein</fullName>
    </submittedName>
</protein>
<comment type="caution">
    <text evidence="2">The sequence shown here is derived from an EMBL/GenBank/DDBJ whole genome shotgun (WGS) entry which is preliminary data.</text>
</comment>
<dbReference type="Proteomes" id="UP000435138">
    <property type="component" value="Unassembled WGS sequence"/>
</dbReference>
<proteinExistence type="predicted"/>
<keyword evidence="1" id="KW-0812">Transmembrane</keyword>
<evidence type="ECO:0000256" key="1">
    <source>
        <dbReference type="SAM" id="Phobius"/>
    </source>
</evidence>
<evidence type="ECO:0000313" key="2">
    <source>
        <dbReference type="EMBL" id="MQY49943.1"/>
    </source>
</evidence>
<keyword evidence="1" id="KW-1133">Transmembrane helix</keyword>
<organism evidence="2 3">
    <name type="scientific">Endobacterium cereale</name>
    <dbReference type="NCBI Taxonomy" id="2663029"/>
    <lineage>
        <taxon>Bacteria</taxon>
        <taxon>Pseudomonadati</taxon>
        <taxon>Pseudomonadota</taxon>
        <taxon>Alphaproteobacteria</taxon>
        <taxon>Hyphomicrobiales</taxon>
        <taxon>Rhizobiaceae</taxon>
        <taxon>Endobacterium</taxon>
    </lineage>
</organism>
<feature type="transmembrane region" description="Helical" evidence="1">
    <location>
        <begin position="20"/>
        <end position="38"/>
    </location>
</feature>
<evidence type="ECO:0000313" key="3">
    <source>
        <dbReference type="Proteomes" id="UP000435138"/>
    </source>
</evidence>
<accession>A0A6A8AF28</accession>
<sequence length="117" mass="12774">MWQNNVPKPSRSRRAYLQQAMFILSGMAVAGGFLVYVTRYDGDPLWLLAAALALLVPCGQNLMFAYEACNATILSLDNPIIIVLSLVLLLLMLPLLAFFFLATMLMQAARAPSSPGP</sequence>
<reference evidence="2 3" key="1">
    <citation type="submission" date="2019-11" db="EMBL/GenBank/DDBJ databases">
        <title>Genome analysis of Rhizobacterium cereale a novel genus and species isolated from maize roots in North Spain.</title>
        <authorList>
            <person name="Menendez E."/>
            <person name="Flores-Felix J.D."/>
            <person name="Ramirez-Bahena M.-H."/>
            <person name="Igual J.M."/>
            <person name="Garcia-Fraile P."/>
            <person name="Peix A."/>
            <person name="Velazquez E."/>
        </authorList>
    </citation>
    <scope>NUCLEOTIDE SEQUENCE [LARGE SCALE GENOMIC DNA]</scope>
    <source>
        <strain evidence="2 3">RZME27</strain>
    </source>
</reference>
<dbReference type="RefSeq" id="WP_153360143.1">
    <property type="nucleotide sequence ID" value="NZ_JAYKOO010000003.1"/>
</dbReference>